<reference evidence="1" key="1">
    <citation type="submission" date="2021-01" db="EMBL/GenBank/DDBJ databases">
        <authorList>
            <consortium name="Genoscope - CEA"/>
            <person name="William W."/>
        </authorList>
    </citation>
    <scope>NUCLEOTIDE SEQUENCE</scope>
</reference>
<dbReference type="EMBL" id="CAJJDN010000142">
    <property type="protein sequence ID" value="CAD8123019.1"/>
    <property type="molecule type" value="Genomic_DNA"/>
</dbReference>
<dbReference type="OrthoDB" id="39497at2759"/>
<evidence type="ECO:0000313" key="1">
    <source>
        <dbReference type="EMBL" id="CAD8123019.1"/>
    </source>
</evidence>
<name>A0A8S1R5X5_9CILI</name>
<gene>
    <name evidence="1" type="ORF">PSON_ATCC_30995.1.T1420029</name>
</gene>
<keyword evidence="2" id="KW-1185">Reference proteome</keyword>
<accession>A0A8S1R5X5</accession>
<evidence type="ECO:0000313" key="2">
    <source>
        <dbReference type="Proteomes" id="UP000692954"/>
    </source>
</evidence>
<dbReference type="Proteomes" id="UP000692954">
    <property type="component" value="Unassembled WGS sequence"/>
</dbReference>
<dbReference type="AlphaFoldDB" id="A0A8S1R5X5"/>
<comment type="caution">
    <text evidence="1">The sequence shown here is derived from an EMBL/GenBank/DDBJ whole genome shotgun (WGS) entry which is preliminary data.</text>
</comment>
<protein>
    <submittedName>
        <fullName evidence="1">Uncharacterized protein</fullName>
    </submittedName>
</protein>
<sequence length="143" mass="17518">MKLIIKILYDNFNKWSDLNNFRFASFWINVKTNKNYHSLMMSDYLKKKPDFQYVQSIKRDLSNSKYYNVLETIKITSQCKNFEKFWSFLIIINSCQQILLWRFQSLYNLLIENNPTSPLFYLQQHSNIQKKFFSRMKQMVSYD</sequence>
<organism evidence="1 2">
    <name type="scientific">Paramecium sonneborni</name>
    <dbReference type="NCBI Taxonomy" id="65129"/>
    <lineage>
        <taxon>Eukaryota</taxon>
        <taxon>Sar</taxon>
        <taxon>Alveolata</taxon>
        <taxon>Ciliophora</taxon>
        <taxon>Intramacronucleata</taxon>
        <taxon>Oligohymenophorea</taxon>
        <taxon>Peniculida</taxon>
        <taxon>Parameciidae</taxon>
        <taxon>Paramecium</taxon>
    </lineage>
</organism>
<proteinExistence type="predicted"/>